<proteinExistence type="inferred from homology"/>
<dbReference type="Pfam" id="PF00235">
    <property type="entry name" value="Profilin"/>
    <property type="match status" value="1"/>
</dbReference>
<evidence type="ECO:0000313" key="2">
    <source>
        <dbReference type="EMBL" id="ARI81099.1"/>
    </source>
</evidence>
<dbReference type="AlphaFoldDB" id="A0AB33BK88"/>
<dbReference type="GO" id="GO:0003785">
    <property type="term" value="F:actin monomer binding"/>
    <property type="evidence" value="ECO:0007669"/>
    <property type="project" value="TreeGrafter"/>
</dbReference>
<protein>
    <recommendedName>
        <fullName evidence="4">Profilin</fullName>
    </recommendedName>
</protein>
<evidence type="ECO:0000313" key="3">
    <source>
        <dbReference type="Proteomes" id="UP000192439"/>
    </source>
</evidence>
<dbReference type="CDD" id="cd00148">
    <property type="entry name" value="PROF"/>
    <property type="match status" value="1"/>
</dbReference>
<sequence>MYYDSYIDNLCAQSNDSTGKAHCDKAAIISLDGGAALTSPNHPHGIQLSPSEGQKIARMMKSSDFSSSQANGILLEGVKYLFLREDGNVALAKRKGHGAITIQKSKSAVVIGHTAEGYQQGNTNKAVGIIADYLESRGI</sequence>
<keyword evidence="3" id="KW-1185">Reference proteome</keyword>
<organism evidence="2 3">
    <name type="scientific">Microcystis aeruginosa PCC 7806SL</name>
    <dbReference type="NCBI Taxonomy" id="1903187"/>
    <lineage>
        <taxon>Bacteria</taxon>
        <taxon>Bacillati</taxon>
        <taxon>Cyanobacteriota</taxon>
        <taxon>Cyanophyceae</taxon>
        <taxon>Oscillatoriophycideae</taxon>
        <taxon>Chroococcales</taxon>
        <taxon>Microcystaceae</taxon>
        <taxon>Microcystis</taxon>
    </lineage>
</organism>
<dbReference type="SMART" id="SM00392">
    <property type="entry name" value="PROF"/>
    <property type="match status" value="1"/>
</dbReference>
<dbReference type="PRINTS" id="PR00392">
    <property type="entry name" value="PROFILIN"/>
</dbReference>
<dbReference type="PANTHER" id="PTHR11604">
    <property type="entry name" value="PROFILIN"/>
    <property type="match status" value="1"/>
</dbReference>
<evidence type="ECO:0008006" key="4">
    <source>
        <dbReference type="Google" id="ProtNLM"/>
    </source>
</evidence>
<dbReference type="InterPro" id="IPR005455">
    <property type="entry name" value="PFN_euk"/>
</dbReference>
<dbReference type="InterPro" id="IPR036140">
    <property type="entry name" value="PFN_sf"/>
</dbReference>
<name>A0AB33BK88_MICA7</name>
<dbReference type="SMR" id="A0AB33BK88"/>
<dbReference type="RefSeq" id="WP_002745787.1">
    <property type="nucleotide sequence ID" value="NZ_CP020771.1"/>
</dbReference>
<dbReference type="EMBL" id="CP020771">
    <property type="protein sequence ID" value="ARI81099.1"/>
    <property type="molecule type" value="Genomic_DNA"/>
</dbReference>
<evidence type="ECO:0000256" key="1">
    <source>
        <dbReference type="ARBA" id="ARBA00010058"/>
    </source>
</evidence>
<accession>A0AB33BK88</accession>
<dbReference type="InterPro" id="IPR048278">
    <property type="entry name" value="PFN"/>
</dbReference>
<dbReference type="Gene3D" id="3.30.450.30">
    <property type="entry name" value="Dynein light chain 2a, cytoplasmic"/>
    <property type="match status" value="1"/>
</dbReference>
<dbReference type="SUPFAM" id="SSF55770">
    <property type="entry name" value="Profilin (actin-binding protein)"/>
    <property type="match status" value="1"/>
</dbReference>
<comment type="similarity">
    <text evidence="1">Belongs to the profilin family.</text>
</comment>
<dbReference type="GO" id="GO:0005938">
    <property type="term" value="C:cell cortex"/>
    <property type="evidence" value="ECO:0007669"/>
    <property type="project" value="TreeGrafter"/>
</dbReference>
<gene>
    <name evidence="2" type="ORF">BH695_1818</name>
</gene>
<reference evidence="2 3" key="1">
    <citation type="journal article" date="2018" name="Harmful Algae">
        <title>The highly heterogeneous methylated genomes and diverse restriction-modification systems of bloom-forming Microcystis.</title>
        <authorList>
            <person name="Zhao L."/>
            <person name="Song Y."/>
            <person name="Li L."/>
            <person name="Gan N."/>
            <person name="Brand J.J."/>
            <person name="Song L."/>
        </authorList>
    </citation>
    <scope>NUCLEOTIDE SEQUENCE [LARGE SCALE GENOMIC DNA]</scope>
    <source>
        <strain evidence="2 3">PCC 7806SL</strain>
    </source>
</reference>
<dbReference type="Proteomes" id="UP000192439">
    <property type="component" value="Chromosome"/>
</dbReference>
<dbReference type="PANTHER" id="PTHR11604:SF10">
    <property type="entry name" value="PROFILIN"/>
    <property type="match status" value="1"/>
</dbReference>